<dbReference type="EMBL" id="CM035407">
    <property type="protein sequence ID" value="KAH7443958.1"/>
    <property type="molecule type" value="Genomic_DNA"/>
</dbReference>
<proteinExistence type="predicted"/>
<dbReference type="AlphaFoldDB" id="A0A8T2VA66"/>
<evidence type="ECO:0000313" key="1">
    <source>
        <dbReference type="EMBL" id="KAH7443958.1"/>
    </source>
</evidence>
<keyword evidence="2" id="KW-1185">Reference proteome</keyword>
<sequence length="115" mass="13154">MYIGVHMNTYSQTLRSSVRIGKSSAFHKSISHSFRLKLSLSSLKTNMNSVELSSSKFLQKSAALISAELCVDVMHVFEYVIEQYLHTMSVDIESFASILWLHYKAYVTRLIKRTS</sequence>
<comment type="caution">
    <text evidence="1">The sequence shown here is derived from an EMBL/GenBank/DDBJ whole genome shotgun (WGS) entry which is preliminary data.</text>
</comment>
<reference evidence="1" key="1">
    <citation type="submission" date="2021-08" db="EMBL/GenBank/DDBJ databases">
        <title>WGS assembly of Ceratopteris richardii.</title>
        <authorList>
            <person name="Marchant D.B."/>
            <person name="Chen G."/>
            <person name="Jenkins J."/>
            <person name="Shu S."/>
            <person name="Leebens-Mack J."/>
            <person name="Grimwood J."/>
            <person name="Schmutz J."/>
            <person name="Soltis P."/>
            <person name="Soltis D."/>
            <person name="Chen Z.-H."/>
        </authorList>
    </citation>
    <scope>NUCLEOTIDE SEQUENCE</scope>
    <source>
        <strain evidence="1">Whitten #5841</strain>
        <tissue evidence="1">Leaf</tissue>
    </source>
</reference>
<dbReference type="Proteomes" id="UP000825935">
    <property type="component" value="Chromosome 2"/>
</dbReference>
<protein>
    <submittedName>
        <fullName evidence="1">Uncharacterized protein</fullName>
    </submittedName>
</protein>
<accession>A0A8T2VA66</accession>
<organism evidence="1 2">
    <name type="scientific">Ceratopteris richardii</name>
    <name type="common">Triangle waterfern</name>
    <dbReference type="NCBI Taxonomy" id="49495"/>
    <lineage>
        <taxon>Eukaryota</taxon>
        <taxon>Viridiplantae</taxon>
        <taxon>Streptophyta</taxon>
        <taxon>Embryophyta</taxon>
        <taxon>Tracheophyta</taxon>
        <taxon>Polypodiopsida</taxon>
        <taxon>Polypodiidae</taxon>
        <taxon>Polypodiales</taxon>
        <taxon>Pteridineae</taxon>
        <taxon>Pteridaceae</taxon>
        <taxon>Parkerioideae</taxon>
        <taxon>Ceratopteris</taxon>
    </lineage>
</organism>
<name>A0A8T2VA66_CERRI</name>
<evidence type="ECO:0000313" key="2">
    <source>
        <dbReference type="Proteomes" id="UP000825935"/>
    </source>
</evidence>
<gene>
    <name evidence="1" type="ORF">KP509_02G058200</name>
</gene>